<feature type="active site" description="Proton donor" evidence="15">
    <location>
        <position position="3"/>
    </location>
</feature>
<dbReference type="InterPro" id="IPR010663">
    <property type="entry name" value="Znf_FPG/IleRS"/>
</dbReference>
<dbReference type="Gene3D" id="3.20.190.10">
    <property type="entry name" value="MutM-like, N-terminal"/>
    <property type="match status" value="1"/>
</dbReference>
<dbReference type="GO" id="GO:0034039">
    <property type="term" value="F:8-oxo-7,8-dihydroguanine DNA N-glycosylase activity"/>
    <property type="evidence" value="ECO:0007669"/>
    <property type="project" value="TreeGrafter"/>
</dbReference>
<dbReference type="InterPro" id="IPR015886">
    <property type="entry name" value="H2TH_FPG"/>
</dbReference>
<evidence type="ECO:0000256" key="3">
    <source>
        <dbReference type="ARBA" id="ARBA00011245"/>
    </source>
</evidence>
<dbReference type="InterPro" id="IPR020629">
    <property type="entry name" value="FPG_Glyclase"/>
</dbReference>
<feature type="binding site" evidence="15">
    <location>
        <position position="110"/>
    </location>
    <ligand>
        <name>DNA</name>
        <dbReference type="ChEBI" id="CHEBI:16991"/>
    </ligand>
</feature>
<keyword evidence="9 15" id="KW-0238">DNA-binding</keyword>
<proteinExistence type="inferred from homology"/>
<evidence type="ECO:0000256" key="10">
    <source>
        <dbReference type="ARBA" id="ARBA00023204"/>
    </source>
</evidence>
<comment type="caution">
    <text evidence="18">The sequence shown here is derived from an EMBL/GenBank/DDBJ whole genome shotgun (WGS) entry which is preliminary data.</text>
</comment>
<dbReference type="FunFam" id="3.20.190.10:FF:000001">
    <property type="entry name" value="Formamidopyrimidine-DNA glycosylase"/>
    <property type="match status" value="1"/>
</dbReference>
<dbReference type="InterPro" id="IPR010979">
    <property type="entry name" value="Ribosomal_uS13-like_H2TH"/>
</dbReference>
<reference evidence="18 19" key="1">
    <citation type="submission" date="2013-03" db="EMBL/GenBank/DDBJ databases">
        <title>Salinisphaera hydrothermalis C41B8 Genome Sequencing.</title>
        <authorList>
            <person name="Li C."/>
            <person name="Lai Q."/>
            <person name="Shao Z."/>
        </authorList>
    </citation>
    <scope>NUCLEOTIDE SEQUENCE [LARGE SCALE GENOMIC DNA]</scope>
    <source>
        <strain evidence="18 19">C41B8</strain>
    </source>
</reference>
<keyword evidence="13 15" id="KW-0326">Glycosidase</keyword>
<evidence type="ECO:0000256" key="8">
    <source>
        <dbReference type="ARBA" id="ARBA00022833"/>
    </source>
</evidence>
<evidence type="ECO:0000256" key="13">
    <source>
        <dbReference type="ARBA" id="ARBA00023295"/>
    </source>
</evidence>
<evidence type="ECO:0000256" key="6">
    <source>
        <dbReference type="ARBA" id="ARBA00022771"/>
    </source>
</evidence>
<dbReference type="STRING" id="1304275.C41B8_11743"/>
<dbReference type="Pfam" id="PF01149">
    <property type="entry name" value="Fapy_DNA_glyco"/>
    <property type="match status" value="1"/>
</dbReference>
<comment type="subunit">
    <text evidence="3 15">Monomer.</text>
</comment>
<dbReference type="EC" id="4.2.99.18" evidence="15"/>
<gene>
    <name evidence="15" type="primary">mutM</name>
    <name evidence="15" type="synonym">fpg</name>
    <name evidence="18" type="ORF">C41B8_11743</name>
</gene>
<comment type="catalytic activity">
    <reaction evidence="14 15">
        <text>2'-deoxyribonucleotide-(2'-deoxyribose 5'-phosphate)-2'-deoxyribonucleotide-DNA = a 3'-end 2'-deoxyribonucleotide-(2,3-dehydro-2,3-deoxyribose 5'-phosphate)-DNA + a 5'-end 5'-phospho-2'-deoxyribonucleoside-DNA + H(+)</text>
        <dbReference type="Rhea" id="RHEA:66592"/>
        <dbReference type="Rhea" id="RHEA-COMP:13180"/>
        <dbReference type="Rhea" id="RHEA-COMP:16897"/>
        <dbReference type="Rhea" id="RHEA-COMP:17067"/>
        <dbReference type="ChEBI" id="CHEBI:15378"/>
        <dbReference type="ChEBI" id="CHEBI:136412"/>
        <dbReference type="ChEBI" id="CHEBI:157695"/>
        <dbReference type="ChEBI" id="CHEBI:167181"/>
        <dbReference type="EC" id="4.2.99.18"/>
    </reaction>
</comment>
<evidence type="ECO:0000259" key="16">
    <source>
        <dbReference type="PROSITE" id="PS51066"/>
    </source>
</evidence>
<dbReference type="Pfam" id="PF06827">
    <property type="entry name" value="zf-FPG_IleRS"/>
    <property type="match status" value="1"/>
</dbReference>
<dbReference type="InterPro" id="IPR012319">
    <property type="entry name" value="FPG_cat"/>
</dbReference>
<dbReference type="EMBL" id="APNK01000017">
    <property type="protein sequence ID" value="KEZ77121.1"/>
    <property type="molecule type" value="Genomic_DNA"/>
</dbReference>
<dbReference type="FunFam" id="1.10.8.50:FF:000003">
    <property type="entry name" value="Formamidopyrimidine-DNA glycosylase"/>
    <property type="match status" value="1"/>
</dbReference>
<keyword evidence="19" id="KW-1185">Reference proteome</keyword>
<dbReference type="Pfam" id="PF06831">
    <property type="entry name" value="H2TH"/>
    <property type="match status" value="1"/>
</dbReference>
<evidence type="ECO:0000256" key="2">
    <source>
        <dbReference type="ARBA" id="ARBA00009409"/>
    </source>
</evidence>
<feature type="active site" description="Schiff-base intermediate with DNA" evidence="15">
    <location>
        <position position="2"/>
    </location>
</feature>
<feature type="binding site" evidence="15">
    <location>
        <position position="91"/>
    </location>
    <ligand>
        <name>DNA</name>
        <dbReference type="ChEBI" id="CHEBI:16991"/>
    </ligand>
</feature>
<feature type="active site" description="Proton donor; for delta-elimination activity" evidence="15">
    <location>
        <position position="261"/>
    </location>
</feature>
<dbReference type="SUPFAM" id="SSF46946">
    <property type="entry name" value="S13-like H2TH domain"/>
    <property type="match status" value="1"/>
</dbReference>
<keyword evidence="8 15" id="KW-0862">Zinc</keyword>
<dbReference type="EC" id="3.2.2.23" evidence="15"/>
<evidence type="ECO:0000256" key="11">
    <source>
        <dbReference type="ARBA" id="ARBA00023239"/>
    </source>
</evidence>
<evidence type="ECO:0000256" key="12">
    <source>
        <dbReference type="ARBA" id="ARBA00023268"/>
    </source>
</evidence>
<dbReference type="HAMAP" id="MF_00103">
    <property type="entry name" value="Fapy_DNA_glycosyl"/>
    <property type="match status" value="1"/>
</dbReference>
<keyword evidence="6 15" id="KW-0863">Zinc-finger</keyword>
<evidence type="ECO:0000313" key="19">
    <source>
        <dbReference type="Proteomes" id="UP000028302"/>
    </source>
</evidence>
<dbReference type="GO" id="GO:0006284">
    <property type="term" value="P:base-excision repair"/>
    <property type="evidence" value="ECO:0007669"/>
    <property type="project" value="InterPro"/>
</dbReference>
<dbReference type="InterPro" id="IPR015887">
    <property type="entry name" value="DNA_glyclase_Znf_dom_DNA_BS"/>
</dbReference>
<protein>
    <recommendedName>
        <fullName evidence="15">Formamidopyrimidine-DNA glycosylase</fullName>
        <shortName evidence="15">Fapy-DNA glycosylase</shortName>
        <ecNumber evidence="15">3.2.2.23</ecNumber>
    </recommendedName>
    <alternativeName>
        <fullName evidence="15">DNA-(apurinic or apyrimidinic site) lyase MutM</fullName>
        <shortName evidence="15">AP lyase MutM</shortName>
        <ecNumber evidence="15">4.2.99.18</ecNumber>
    </alternativeName>
</protein>
<comment type="catalytic activity">
    <reaction evidence="1 15">
        <text>Hydrolysis of DNA containing ring-opened 7-methylguanine residues, releasing 2,6-diamino-4-hydroxy-5-(N-methyl)formamidopyrimidine.</text>
        <dbReference type="EC" id="3.2.2.23"/>
    </reaction>
</comment>
<feature type="binding site" evidence="15">
    <location>
        <position position="152"/>
    </location>
    <ligand>
        <name>DNA</name>
        <dbReference type="ChEBI" id="CHEBI:16991"/>
    </ligand>
</feature>
<evidence type="ECO:0000256" key="9">
    <source>
        <dbReference type="ARBA" id="ARBA00023125"/>
    </source>
</evidence>
<dbReference type="RefSeq" id="WP_037338287.1">
    <property type="nucleotide sequence ID" value="NZ_APNK01000017.1"/>
</dbReference>
<feature type="domain" description="Formamidopyrimidine-DNA glycosylase catalytic" evidence="17">
    <location>
        <begin position="2"/>
        <end position="113"/>
    </location>
</feature>
<dbReference type="NCBIfam" id="NF002211">
    <property type="entry name" value="PRK01103.1"/>
    <property type="match status" value="1"/>
</dbReference>
<comment type="function">
    <text evidence="15">Involved in base excision repair of DNA damaged by oxidation or by mutagenic agents. Acts as DNA glycosylase that recognizes and removes damaged bases. Has a preference for oxidized purines, such as 7,8-dihydro-8-oxoguanine (8-oxoG). Has AP (apurinic/apyrimidinic) lyase activity and introduces nicks in the DNA strand. Cleaves the DNA backbone by beta-delta elimination to generate a single-strand break at the site of the removed base with both 3'- and 5'-phosphates.</text>
</comment>
<dbReference type="GO" id="GO:0008270">
    <property type="term" value="F:zinc ion binding"/>
    <property type="evidence" value="ECO:0007669"/>
    <property type="project" value="UniProtKB-UniRule"/>
</dbReference>
<dbReference type="InterPro" id="IPR035937">
    <property type="entry name" value="FPG_N"/>
</dbReference>
<dbReference type="PANTHER" id="PTHR22993:SF9">
    <property type="entry name" value="FORMAMIDOPYRIMIDINE-DNA GLYCOSYLASE"/>
    <property type="match status" value="1"/>
</dbReference>
<keyword evidence="10 15" id="KW-0234">DNA repair</keyword>
<dbReference type="OrthoDB" id="9800855at2"/>
<evidence type="ECO:0000256" key="4">
    <source>
        <dbReference type="ARBA" id="ARBA00022723"/>
    </source>
</evidence>
<dbReference type="PANTHER" id="PTHR22993">
    <property type="entry name" value="FORMAMIDOPYRIMIDINE-DNA GLYCOSYLASE"/>
    <property type="match status" value="1"/>
</dbReference>
<dbReference type="SUPFAM" id="SSF57716">
    <property type="entry name" value="Glucocorticoid receptor-like (DNA-binding domain)"/>
    <property type="match status" value="1"/>
</dbReference>
<dbReference type="SMART" id="SM01232">
    <property type="entry name" value="H2TH"/>
    <property type="match status" value="1"/>
</dbReference>
<dbReference type="eggNOG" id="COG0266">
    <property type="taxonomic scope" value="Bacteria"/>
</dbReference>
<dbReference type="Proteomes" id="UP000028302">
    <property type="component" value="Unassembled WGS sequence"/>
</dbReference>
<comment type="cofactor">
    <cofactor evidence="15">
        <name>Zn(2+)</name>
        <dbReference type="ChEBI" id="CHEBI:29105"/>
    </cofactor>
    <text evidence="15">Binds 1 zinc ion per subunit.</text>
</comment>
<dbReference type="PROSITE" id="PS51068">
    <property type="entry name" value="FPG_CAT"/>
    <property type="match status" value="1"/>
</dbReference>
<keyword evidence="5 15" id="KW-0227">DNA damage</keyword>
<feature type="active site" description="Proton donor; for beta-elimination activity" evidence="15">
    <location>
        <position position="58"/>
    </location>
</feature>
<accession>A0A084IK87</accession>
<dbReference type="PROSITE" id="PS01242">
    <property type="entry name" value="ZF_FPG_1"/>
    <property type="match status" value="1"/>
</dbReference>
<dbReference type="SMART" id="SM00898">
    <property type="entry name" value="Fapy_DNA_glyco"/>
    <property type="match status" value="1"/>
</dbReference>
<keyword evidence="4 15" id="KW-0479">Metal-binding</keyword>
<dbReference type="Gene3D" id="1.10.8.50">
    <property type="match status" value="1"/>
</dbReference>
<feature type="domain" description="FPG-type" evidence="16">
    <location>
        <begin position="237"/>
        <end position="271"/>
    </location>
</feature>
<organism evidence="18 19">
    <name type="scientific">Salinisphaera hydrothermalis (strain C41B8)</name>
    <dbReference type="NCBI Taxonomy" id="1304275"/>
    <lineage>
        <taxon>Bacteria</taxon>
        <taxon>Pseudomonadati</taxon>
        <taxon>Pseudomonadota</taxon>
        <taxon>Gammaproteobacteria</taxon>
        <taxon>Salinisphaerales</taxon>
        <taxon>Salinisphaeraceae</taxon>
        <taxon>Salinisphaera</taxon>
    </lineage>
</organism>
<dbReference type="AlphaFoldDB" id="A0A084IK87"/>
<dbReference type="GO" id="GO:0003684">
    <property type="term" value="F:damaged DNA binding"/>
    <property type="evidence" value="ECO:0007669"/>
    <property type="project" value="InterPro"/>
</dbReference>
<evidence type="ECO:0000256" key="5">
    <source>
        <dbReference type="ARBA" id="ARBA00022763"/>
    </source>
</evidence>
<dbReference type="CDD" id="cd08966">
    <property type="entry name" value="EcFpg-like_N"/>
    <property type="match status" value="1"/>
</dbReference>
<evidence type="ECO:0000259" key="17">
    <source>
        <dbReference type="PROSITE" id="PS51068"/>
    </source>
</evidence>
<sequence length="271" mass="29798">MPELPEVETTRAGVEPHVAGQRVRTVIVRQPQLRWPVSDALARDLPGQTIHAVRRRAKYLLFAADTGHVCLHLGMSGRLRVVPADTPVETHDHVDIVLENDTLLRFNDARRFGSLFWLTGDPHEFSLLSRLGPEPLSDAFDGAWLRARSAGRRTAVKAFIMDAAVVVGVGNIYACEALHMAGIHPRRTAGRIGRARYERLAEAIKQVLAEAIAVGGTTLRDYIGVDGDTGYFQLSLAAYGREGQPCPRGCGPIRREVIGQRSTFFCPVCQT</sequence>
<dbReference type="NCBIfam" id="TIGR00577">
    <property type="entry name" value="fpg"/>
    <property type="match status" value="1"/>
</dbReference>
<dbReference type="GO" id="GO:0140078">
    <property type="term" value="F:class I DNA-(apurinic or apyrimidinic site) endonuclease activity"/>
    <property type="evidence" value="ECO:0007669"/>
    <property type="project" value="UniProtKB-EC"/>
</dbReference>
<comment type="similarity">
    <text evidence="2 15">Belongs to the FPG family.</text>
</comment>
<evidence type="ECO:0000256" key="1">
    <source>
        <dbReference type="ARBA" id="ARBA00001668"/>
    </source>
</evidence>
<evidence type="ECO:0000256" key="15">
    <source>
        <dbReference type="HAMAP-Rule" id="MF_00103"/>
    </source>
</evidence>
<dbReference type="PROSITE" id="PS51066">
    <property type="entry name" value="ZF_FPG_2"/>
    <property type="match status" value="1"/>
</dbReference>
<dbReference type="PATRIC" id="fig|1304275.5.peg.2394"/>
<dbReference type="SUPFAM" id="SSF81624">
    <property type="entry name" value="N-terminal domain of MutM-like DNA repair proteins"/>
    <property type="match status" value="1"/>
</dbReference>
<dbReference type="InterPro" id="IPR000214">
    <property type="entry name" value="Znf_DNA_glyclase/AP_lyase"/>
</dbReference>
<keyword evidence="7 15" id="KW-0378">Hydrolase</keyword>
<evidence type="ECO:0000256" key="7">
    <source>
        <dbReference type="ARBA" id="ARBA00022801"/>
    </source>
</evidence>
<evidence type="ECO:0000256" key="14">
    <source>
        <dbReference type="ARBA" id="ARBA00044632"/>
    </source>
</evidence>
<keyword evidence="11 15" id="KW-0456">Lyase</keyword>
<keyword evidence="12 15" id="KW-0511">Multifunctional enzyme</keyword>
<evidence type="ECO:0000313" key="18">
    <source>
        <dbReference type="EMBL" id="KEZ77121.1"/>
    </source>
</evidence>
<name>A0A084IK87_SALHC</name>